<dbReference type="Proteomes" id="UP000819052">
    <property type="component" value="Unassembled WGS sequence"/>
</dbReference>
<organism evidence="1 2">
    <name type="scientific">Massilia aquatica</name>
    <dbReference type="NCBI Taxonomy" id="2609000"/>
    <lineage>
        <taxon>Bacteria</taxon>
        <taxon>Pseudomonadati</taxon>
        <taxon>Pseudomonadota</taxon>
        <taxon>Betaproteobacteria</taxon>
        <taxon>Burkholderiales</taxon>
        <taxon>Oxalobacteraceae</taxon>
        <taxon>Telluria group</taxon>
        <taxon>Massilia</taxon>
    </lineage>
</organism>
<reference evidence="1 2" key="1">
    <citation type="submission" date="2019-09" db="EMBL/GenBank/DDBJ databases">
        <title>Taxonomy of Antarctic Massilia spp.: description of Massilia rubra sp. nov., Massilia aquatica sp. nov., Massilia mucilaginosa sp. nov., Massilia frigida sp. nov. isolated from streams, lakes and regoliths.</title>
        <authorList>
            <person name="Holochova P."/>
            <person name="Sedlacek I."/>
            <person name="Kralova S."/>
            <person name="Maslanova I."/>
            <person name="Busse H.-J."/>
            <person name="Stankova E."/>
            <person name="Vrbovska V."/>
            <person name="Kovarovic V."/>
            <person name="Bartak M."/>
            <person name="Svec P."/>
            <person name="Pantucek R."/>
        </authorList>
    </citation>
    <scope>NUCLEOTIDE SEQUENCE [LARGE SCALE GENOMIC DNA]</scope>
    <source>
        <strain evidence="1 2">CCM 8693</strain>
    </source>
</reference>
<name>A0ABX0MLJ4_9BURK</name>
<comment type="caution">
    <text evidence="1">The sequence shown here is derived from an EMBL/GenBank/DDBJ whole genome shotgun (WGS) entry which is preliminary data.</text>
</comment>
<keyword evidence="2" id="KW-1185">Reference proteome</keyword>
<dbReference type="RefSeq" id="WP_167081521.1">
    <property type="nucleotide sequence ID" value="NZ_VVIW01000036.1"/>
</dbReference>
<dbReference type="EMBL" id="VVIW01000036">
    <property type="protein sequence ID" value="NHZ44656.1"/>
    <property type="molecule type" value="Genomic_DNA"/>
</dbReference>
<accession>A0ABX0MLJ4</accession>
<gene>
    <name evidence="1" type="ORF">F1609_31540</name>
</gene>
<evidence type="ECO:0000313" key="2">
    <source>
        <dbReference type="Proteomes" id="UP000819052"/>
    </source>
</evidence>
<proteinExistence type="predicted"/>
<sequence length="308" mass="33768">MIENDGAESAVALVELAEKSAGARSILCRVQSTANGQTQSFMQSRPGSGSASKGLFMTNQPPPSELLDLKTHILACMADYMPSLVDNDVRIPLNLTACELALKKHLEGVFLESAWEDPLAIVFEIRWVLNHLGNGSFEDFVSGAFTLPPDAQAQEEFLKKCREVFDISLARLLEPAANADIPMVINALRRAMLALAFLNLDAICDDVQTKAPGYHPYCYTEAELAQCDAILSHYLETVHAPAVRDDEASIMAAVQHAVESLNDLNDRCGRSLIETDAREDICKLIQCAAQSAGLDRADSDITDEWRDW</sequence>
<protein>
    <submittedName>
        <fullName evidence="1">Uncharacterized protein</fullName>
    </submittedName>
</protein>
<evidence type="ECO:0000313" key="1">
    <source>
        <dbReference type="EMBL" id="NHZ44656.1"/>
    </source>
</evidence>